<keyword evidence="2" id="KW-0732">Signal</keyword>
<dbReference type="PROSITE" id="PS51257">
    <property type="entry name" value="PROKAR_LIPOPROTEIN"/>
    <property type="match status" value="1"/>
</dbReference>
<feature type="signal peptide" evidence="2">
    <location>
        <begin position="1"/>
        <end position="21"/>
    </location>
</feature>
<evidence type="ECO:0000256" key="1">
    <source>
        <dbReference type="SAM" id="MobiDB-lite"/>
    </source>
</evidence>
<protein>
    <submittedName>
        <fullName evidence="4">FMN-binding protein</fullName>
    </submittedName>
</protein>
<evidence type="ECO:0000313" key="5">
    <source>
        <dbReference type="Proteomes" id="UP001059480"/>
    </source>
</evidence>
<feature type="domain" description="FMN-binding" evidence="3">
    <location>
        <begin position="76"/>
        <end position="168"/>
    </location>
</feature>
<organism evidence="4 5">
    <name type="scientific">Granulicatella seriolae</name>
    <dbReference type="NCBI Taxonomy" id="2967226"/>
    <lineage>
        <taxon>Bacteria</taxon>
        <taxon>Bacillati</taxon>
        <taxon>Bacillota</taxon>
        <taxon>Bacilli</taxon>
        <taxon>Lactobacillales</taxon>
        <taxon>Carnobacteriaceae</taxon>
        <taxon>Granulicatella</taxon>
    </lineage>
</organism>
<proteinExistence type="predicted"/>
<dbReference type="Proteomes" id="UP001059480">
    <property type="component" value="Unassembled WGS sequence"/>
</dbReference>
<comment type="caution">
    <text evidence="4">The sequence shown here is derived from an EMBL/GenBank/DDBJ whole genome shotgun (WGS) entry which is preliminary data.</text>
</comment>
<evidence type="ECO:0000259" key="3">
    <source>
        <dbReference type="SMART" id="SM00900"/>
    </source>
</evidence>
<accession>A0ABT1WP08</accession>
<dbReference type="SMART" id="SM00900">
    <property type="entry name" value="FMN_bind"/>
    <property type="match status" value="1"/>
</dbReference>
<evidence type="ECO:0000256" key="2">
    <source>
        <dbReference type="SAM" id="SignalP"/>
    </source>
</evidence>
<keyword evidence="5" id="KW-1185">Reference proteome</keyword>
<dbReference type="Pfam" id="PF04205">
    <property type="entry name" value="FMN_bind"/>
    <property type="match status" value="1"/>
</dbReference>
<feature type="chain" id="PRO_5047293570" evidence="2">
    <location>
        <begin position="22"/>
        <end position="183"/>
    </location>
</feature>
<dbReference type="RefSeq" id="WP_256945379.1">
    <property type="nucleotide sequence ID" value="NZ_JANHNZ010000006.1"/>
</dbReference>
<reference evidence="4" key="3">
    <citation type="journal article" date="2023" name="Microbiol. Resour. Announc.">
        <title>Draft Genome Sequence of Granulicatella sp. Strain S8, Isolated from a Marine Fish, Seriola quinqueradiata.</title>
        <authorList>
            <person name="Lee M."/>
            <person name="Farooq A."/>
            <person name="Jeong J.B."/>
            <person name="Jung M.Y."/>
        </authorList>
    </citation>
    <scope>NUCLEOTIDE SEQUENCE</scope>
    <source>
        <strain evidence="4">S8</strain>
    </source>
</reference>
<reference evidence="4" key="2">
    <citation type="journal article" date="2023" name="Curr. Microbiol.">
        <title>Granulicatella seriolae sp. nov., a Novel Facultative Anaerobe Isolated from Yellowtail Marine Fish.</title>
        <authorList>
            <person name="Lee M."/>
            <person name="Choi Y.J."/>
            <person name="Farooq A."/>
            <person name="Jeong J.B."/>
            <person name="Jung M.Y."/>
        </authorList>
    </citation>
    <scope>NUCLEOTIDE SEQUENCE</scope>
    <source>
        <strain evidence="4">S8</strain>
    </source>
</reference>
<gene>
    <name evidence="4" type="ORF">NPA36_06855</name>
</gene>
<dbReference type="Gene3D" id="3.90.1010.20">
    <property type="match status" value="1"/>
</dbReference>
<feature type="region of interest" description="Disordered" evidence="1">
    <location>
        <begin position="27"/>
        <end position="58"/>
    </location>
</feature>
<sequence length="183" mass="19441">MELKKKLSVATVLLASTFVLVACGNGADKASSSSEAASTSEVASSSSEATSTSTEATTDKLVDGTYTLETNADKRGWATKFVITVKDGKITESDYDNFNDKGERKSADKAYQESMAAKTNGVGPEQYFKAYNEGLVTSQDPAKVEVVTGATHSHESFVEYAEKLIEAAKKGDTTTIKVEVPAE</sequence>
<name>A0ABT1WP08_9LACT</name>
<dbReference type="EMBL" id="JANHNZ010000006">
    <property type="protein sequence ID" value="MCQ9210266.1"/>
    <property type="molecule type" value="Genomic_DNA"/>
</dbReference>
<reference evidence="4" key="1">
    <citation type="submission" date="2022-07" db="EMBL/GenBank/DDBJ databases">
        <authorList>
            <person name="Jung M.-Y."/>
            <person name="Lee M."/>
        </authorList>
    </citation>
    <scope>NUCLEOTIDE SEQUENCE</scope>
    <source>
        <strain evidence="4">S8</strain>
    </source>
</reference>
<feature type="compositionally biased region" description="Low complexity" evidence="1">
    <location>
        <begin position="30"/>
        <end position="56"/>
    </location>
</feature>
<dbReference type="InterPro" id="IPR007329">
    <property type="entry name" value="FMN-bd"/>
</dbReference>
<evidence type="ECO:0000313" key="4">
    <source>
        <dbReference type="EMBL" id="MCQ9210266.1"/>
    </source>
</evidence>